<evidence type="ECO:0000256" key="4">
    <source>
        <dbReference type="SAM" id="MobiDB-lite"/>
    </source>
</evidence>
<evidence type="ECO:0000256" key="1">
    <source>
        <dbReference type="ARBA" id="ARBA00022723"/>
    </source>
</evidence>
<proteinExistence type="predicted"/>
<sequence>MDGQATEDLAVANAANWLRLTFHALTCNDSACCLGERCSGGKLLLSHILASSSPDACTAAVPQCTSVRRLVLHWLECQEPNCRLCAGVWRDISGYQEQHEGHVRLSQDRGSDTVPPEQPGTPQRGGSPEPVDMDFHTSAFAGNAVGRTMATISPAGAETPANPANRAVLQLQDVTSYMRYLLHTLMRKQSSGDTASRAAGRMFWLEVLRAPALQPQQQQQWTACHPVMAAADGGMGAAMEEAGGATGAGGGSGAGGGAYRYLEPPSAAPTLAGRRLVMHRLMCRNPYCALCAGTCELFTRGHALTGDLRAPQTMRDMDNIVQELSLALAWFQL</sequence>
<feature type="region of interest" description="Disordered" evidence="4">
    <location>
        <begin position="100"/>
        <end position="132"/>
    </location>
</feature>
<evidence type="ECO:0000256" key="3">
    <source>
        <dbReference type="ARBA" id="ARBA00022833"/>
    </source>
</evidence>
<evidence type="ECO:0000313" key="6">
    <source>
        <dbReference type="EMBL" id="GFR46042.1"/>
    </source>
</evidence>
<dbReference type="GO" id="GO:0008270">
    <property type="term" value="F:zinc ion binding"/>
    <property type="evidence" value="ECO:0007669"/>
    <property type="project" value="UniProtKB-KW"/>
</dbReference>
<keyword evidence="1" id="KW-0479">Metal-binding</keyword>
<evidence type="ECO:0000259" key="5">
    <source>
        <dbReference type="PROSITE" id="PS50134"/>
    </source>
</evidence>
<name>A0AAD3HMC5_9CHLO</name>
<dbReference type="PROSITE" id="PS50134">
    <property type="entry name" value="ZF_TAZ"/>
    <property type="match status" value="1"/>
</dbReference>
<gene>
    <name evidence="6" type="ORF">Agub_g7511</name>
</gene>
<dbReference type="InterPro" id="IPR000197">
    <property type="entry name" value="Znf_TAZ"/>
</dbReference>
<comment type="caution">
    <text evidence="6">The sequence shown here is derived from an EMBL/GenBank/DDBJ whole genome shotgun (WGS) entry which is preliminary data.</text>
</comment>
<reference evidence="6 7" key="1">
    <citation type="journal article" date="2021" name="Sci. Rep.">
        <title>Genome sequencing of the multicellular alga Astrephomene provides insights into convergent evolution of germ-soma differentiation.</title>
        <authorList>
            <person name="Yamashita S."/>
            <person name="Yamamoto K."/>
            <person name="Matsuzaki R."/>
            <person name="Suzuki S."/>
            <person name="Yamaguchi H."/>
            <person name="Hirooka S."/>
            <person name="Minakuchi Y."/>
            <person name="Miyagishima S."/>
            <person name="Kawachi M."/>
            <person name="Toyoda A."/>
            <person name="Nozaki H."/>
        </authorList>
    </citation>
    <scope>NUCLEOTIDE SEQUENCE [LARGE SCALE GENOMIC DNA]</scope>
    <source>
        <strain evidence="6 7">NIES-4017</strain>
    </source>
</reference>
<dbReference type="SUPFAM" id="SSF57933">
    <property type="entry name" value="TAZ domain"/>
    <property type="match status" value="1"/>
</dbReference>
<keyword evidence="2" id="KW-0863">Zinc-finger</keyword>
<evidence type="ECO:0000256" key="2">
    <source>
        <dbReference type="ARBA" id="ARBA00022771"/>
    </source>
</evidence>
<protein>
    <recommendedName>
        <fullName evidence="5">TAZ-type domain-containing protein</fullName>
    </recommendedName>
</protein>
<dbReference type="EMBL" id="BMAR01000011">
    <property type="protein sequence ID" value="GFR46042.1"/>
    <property type="molecule type" value="Genomic_DNA"/>
</dbReference>
<organism evidence="6 7">
    <name type="scientific">Astrephomene gubernaculifera</name>
    <dbReference type="NCBI Taxonomy" id="47775"/>
    <lineage>
        <taxon>Eukaryota</taxon>
        <taxon>Viridiplantae</taxon>
        <taxon>Chlorophyta</taxon>
        <taxon>core chlorophytes</taxon>
        <taxon>Chlorophyceae</taxon>
        <taxon>CS clade</taxon>
        <taxon>Chlamydomonadales</taxon>
        <taxon>Astrephomenaceae</taxon>
        <taxon>Astrephomene</taxon>
    </lineage>
</organism>
<accession>A0AAD3HMC5</accession>
<feature type="compositionally biased region" description="Basic and acidic residues" evidence="4">
    <location>
        <begin position="100"/>
        <end position="111"/>
    </location>
</feature>
<dbReference type="SMART" id="SM00551">
    <property type="entry name" value="ZnF_TAZ"/>
    <property type="match status" value="1"/>
</dbReference>
<dbReference type="Proteomes" id="UP001054857">
    <property type="component" value="Unassembled WGS sequence"/>
</dbReference>
<dbReference type="Pfam" id="PF02135">
    <property type="entry name" value="zf-TAZ"/>
    <property type="match status" value="1"/>
</dbReference>
<dbReference type="Gene3D" id="1.20.1020.10">
    <property type="entry name" value="TAZ domain"/>
    <property type="match status" value="1"/>
</dbReference>
<dbReference type="AlphaFoldDB" id="A0AAD3HMC5"/>
<keyword evidence="3" id="KW-0862">Zinc</keyword>
<feature type="domain" description="TAZ-type" evidence="5">
    <location>
        <begin position="4"/>
        <end position="88"/>
    </location>
</feature>
<dbReference type="InterPro" id="IPR035898">
    <property type="entry name" value="TAZ_dom_sf"/>
</dbReference>
<keyword evidence="7" id="KW-1185">Reference proteome</keyword>
<evidence type="ECO:0000313" key="7">
    <source>
        <dbReference type="Proteomes" id="UP001054857"/>
    </source>
</evidence>